<evidence type="ECO:0000313" key="1">
    <source>
        <dbReference type="EMBL" id="RGT90283.1"/>
    </source>
</evidence>
<organism evidence="1 2">
    <name type="scientific">Coprococcus comes</name>
    <dbReference type="NCBI Taxonomy" id="410072"/>
    <lineage>
        <taxon>Bacteria</taxon>
        <taxon>Bacillati</taxon>
        <taxon>Bacillota</taxon>
        <taxon>Clostridia</taxon>
        <taxon>Lachnospirales</taxon>
        <taxon>Lachnospiraceae</taxon>
        <taxon>Coprococcus</taxon>
    </lineage>
</organism>
<gene>
    <name evidence="1" type="ORF">DWX03_07680</name>
</gene>
<dbReference type="AlphaFoldDB" id="A0A174PKG8"/>
<accession>A0A174PKG8</accession>
<proteinExistence type="predicted"/>
<evidence type="ECO:0000313" key="2">
    <source>
        <dbReference type="Proteomes" id="UP000283360"/>
    </source>
</evidence>
<reference evidence="1 2" key="1">
    <citation type="submission" date="2018-08" db="EMBL/GenBank/DDBJ databases">
        <title>A genome reference for cultivated species of the human gut microbiota.</title>
        <authorList>
            <person name="Zou Y."/>
            <person name="Xue W."/>
            <person name="Luo G."/>
        </authorList>
    </citation>
    <scope>NUCLEOTIDE SEQUENCE [LARGE SCALE GENOMIC DNA]</scope>
    <source>
        <strain evidence="1 2">AF18-12LB</strain>
    </source>
</reference>
<dbReference type="Pfam" id="PF04854">
    <property type="entry name" value="DUF624"/>
    <property type="match status" value="1"/>
</dbReference>
<protein>
    <submittedName>
        <fullName evidence="1">DUF624 domain-containing protein</fullName>
    </submittedName>
</protein>
<comment type="caution">
    <text evidence="1">The sequence shown here is derived from an EMBL/GenBank/DDBJ whole genome shotgun (WGS) entry which is preliminary data.</text>
</comment>
<sequence length="201" mass="23075">MTDNRIIRILTTLCDFLILNILWLVCSVPVITAGASTTALYSVMFKIIKKEEGYIIKSFLKAFRQNFKQSTIIWLLLIGTGCIVGYDWYIAVTYIKLNRQIINILVAGIIIFLLWGWIFVFPLIACFENTIKNMIKNAFLIPISQLPYAVIIILFDIVCIGGTLYNYRTLFYGSIFWSSIGGSLLVYVNSIFMSKIFEPYR</sequence>
<keyword evidence="2" id="KW-1185">Reference proteome</keyword>
<dbReference type="OrthoDB" id="9814991at2"/>
<dbReference type="EMBL" id="QRXJ01000008">
    <property type="protein sequence ID" value="RGT90283.1"/>
    <property type="molecule type" value="Genomic_DNA"/>
</dbReference>
<dbReference type="Proteomes" id="UP000283360">
    <property type="component" value="Unassembled WGS sequence"/>
</dbReference>
<name>A0A174PKG8_9FIRM</name>
<dbReference type="InterPro" id="IPR006938">
    <property type="entry name" value="DUF624"/>
</dbReference>